<feature type="compositionally biased region" description="Gly residues" evidence="1">
    <location>
        <begin position="691"/>
        <end position="704"/>
    </location>
</feature>
<dbReference type="Pfam" id="PF10383">
    <property type="entry name" value="Clr2"/>
    <property type="match status" value="1"/>
</dbReference>
<feature type="region of interest" description="Disordered" evidence="1">
    <location>
        <begin position="143"/>
        <end position="196"/>
    </location>
</feature>
<dbReference type="GO" id="GO:0030466">
    <property type="term" value="P:silent mating-type cassette heterochromatin formation"/>
    <property type="evidence" value="ECO:0007669"/>
    <property type="project" value="TreeGrafter"/>
</dbReference>
<evidence type="ECO:0000313" key="4">
    <source>
        <dbReference type="EMBL" id="RSH92696.1"/>
    </source>
</evidence>
<feature type="domain" description="Cryptic loci regulator 2 C-terminal" evidence="2">
    <location>
        <begin position="434"/>
        <end position="586"/>
    </location>
</feature>
<name>A0A427YNQ2_9TREE</name>
<dbReference type="Proteomes" id="UP000279259">
    <property type="component" value="Unassembled WGS sequence"/>
</dbReference>
<dbReference type="EMBL" id="RSCD01000005">
    <property type="protein sequence ID" value="RSH92696.1"/>
    <property type="molecule type" value="Genomic_DNA"/>
</dbReference>
<dbReference type="GO" id="GO:0033553">
    <property type="term" value="C:rDNA heterochromatin"/>
    <property type="evidence" value="ECO:0007669"/>
    <property type="project" value="TreeGrafter"/>
</dbReference>
<dbReference type="Pfam" id="PF16761">
    <property type="entry name" value="Clr2_transil"/>
    <property type="match status" value="1"/>
</dbReference>
<feature type="region of interest" description="Disordered" evidence="1">
    <location>
        <begin position="1"/>
        <end position="28"/>
    </location>
</feature>
<protein>
    <recommendedName>
        <fullName evidence="6">Cryptic loci regulator 2 C-terminal domain-containing protein</fullName>
    </recommendedName>
</protein>
<accession>A0A427YNQ2</accession>
<reference evidence="4 5" key="1">
    <citation type="submission" date="2018-11" db="EMBL/GenBank/DDBJ databases">
        <title>Genome sequence of Saitozyma podzolica DSM 27192.</title>
        <authorList>
            <person name="Aliyu H."/>
            <person name="Gorte O."/>
            <person name="Ochsenreither K."/>
        </authorList>
    </citation>
    <scope>NUCLEOTIDE SEQUENCE [LARGE SCALE GENOMIC DNA]</scope>
    <source>
        <strain evidence="4 5">DSM 27192</strain>
    </source>
</reference>
<organism evidence="4 5">
    <name type="scientific">Saitozyma podzolica</name>
    <dbReference type="NCBI Taxonomy" id="1890683"/>
    <lineage>
        <taxon>Eukaryota</taxon>
        <taxon>Fungi</taxon>
        <taxon>Dikarya</taxon>
        <taxon>Basidiomycota</taxon>
        <taxon>Agaricomycotina</taxon>
        <taxon>Tremellomycetes</taxon>
        <taxon>Tremellales</taxon>
        <taxon>Trimorphomycetaceae</taxon>
        <taxon>Saitozyma</taxon>
    </lineage>
</organism>
<dbReference type="PANTHER" id="PTHR38046">
    <property type="entry name" value="CRYPTIC LOCI REGULATOR 2"/>
    <property type="match status" value="1"/>
</dbReference>
<evidence type="ECO:0008006" key="6">
    <source>
        <dbReference type="Google" id="ProtNLM"/>
    </source>
</evidence>
<sequence length="722" mass="79600">MQATHPKLVWPRTDGSDQNWPKETTPRATPTWYEKLPLSDPKYKLYHEKIGAHLAKALNLPGRPESHKISLPPGYALFGHHQPRDNGEVRVDAYMFGSKYANKFRSAPEFFEHASWLFDIERPISDHTQCGCKYNSKSDLARTKRSSFVASSPGAGPSKRLASSPLKSSAKKRRSQSPSSEPEPTGVVPDRAQDLQHGRRFRRGELVWFRIDTISPPASSDGTLPSITHWPGLVSQIELKSRVIPLTSALGAGEIANSTLRAAYAITGATPPASVQPTGQEETVRWWQYRIRPLGLFNSNEDVIKDIKDMLPYAVGDELLGGETGWDAIGNEGTRIIAEGVAVEAKEYQALAASGKPSSAPLEELWKAKWARRMRFSEMPKKWETVVFRLAMALKTGFKILNSWSQTDRIDVLPEMELNPEDKADLLSQKRTLYQGLWWGGERIWVDDMVRLKKDRTELPTDQLLPPSPGAEERAVFLKIRAIALEVSPDNGGEKVTTWRCLLYGDVFELAPTGYSPDEDIFLTPLSTTPGQGLELVGAYRAPKTFKYRQLNAAGMEVTCDIIGPYTWSSTENRPEDQYVAGRCYPDLLEYDTQNWFVDASRPGEESKGRVVPGVVSRAISGMASGTKAYSKSDDWQEDLYVIVSTATKSVESDMKKFYGDLLEKNGWKPPAPKDDKDKVPTKAPRASGAGQSGGMVTNGGPGAAAGMNPAATAGKAVIAGA</sequence>
<keyword evidence="5" id="KW-1185">Reference proteome</keyword>
<evidence type="ECO:0000256" key="1">
    <source>
        <dbReference type="SAM" id="MobiDB-lite"/>
    </source>
</evidence>
<dbReference type="InterPro" id="IPR038986">
    <property type="entry name" value="Clr2"/>
</dbReference>
<proteinExistence type="predicted"/>
<dbReference type="OrthoDB" id="2421327at2759"/>
<dbReference type="GO" id="GO:0031934">
    <property type="term" value="C:mating-type region heterochromatin"/>
    <property type="evidence" value="ECO:0007669"/>
    <property type="project" value="TreeGrafter"/>
</dbReference>
<dbReference type="PANTHER" id="PTHR38046:SF1">
    <property type="entry name" value="CRYPTIC LOCI REGULATOR 2"/>
    <property type="match status" value="1"/>
</dbReference>
<feature type="compositionally biased region" description="Basic and acidic residues" evidence="1">
    <location>
        <begin position="664"/>
        <end position="681"/>
    </location>
</feature>
<feature type="domain" description="Cryptic loci regulator 2 N-terminal" evidence="3">
    <location>
        <begin position="70"/>
        <end position="134"/>
    </location>
</feature>
<dbReference type="InterPro" id="IPR031915">
    <property type="entry name" value="Clr2_N"/>
</dbReference>
<dbReference type="STRING" id="1890683.A0A427YNQ2"/>
<feature type="region of interest" description="Disordered" evidence="1">
    <location>
        <begin position="664"/>
        <end position="710"/>
    </location>
</feature>
<dbReference type="AlphaFoldDB" id="A0A427YNQ2"/>
<dbReference type="GO" id="GO:0070824">
    <property type="term" value="C:SHREC complex"/>
    <property type="evidence" value="ECO:0007669"/>
    <property type="project" value="InterPro"/>
</dbReference>
<feature type="compositionally biased region" description="Polar residues" evidence="1">
    <location>
        <begin position="16"/>
        <end position="28"/>
    </location>
</feature>
<evidence type="ECO:0000259" key="3">
    <source>
        <dbReference type="Pfam" id="PF16761"/>
    </source>
</evidence>
<feature type="compositionally biased region" description="Low complexity" evidence="1">
    <location>
        <begin position="157"/>
        <end position="168"/>
    </location>
</feature>
<gene>
    <name evidence="4" type="ORF">EHS25_008141</name>
</gene>
<evidence type="ECO:0000259" key="2">
    <source>
        <dbReference type="Pfam" id="PF10383"/>
    </source>
</evidence>
<evidence type="ECO:0000313" key="5">
    <source>
        <dbReference type="Proteomes" id="UP000279259"/>
    </source>
</evidence>
<dbReference type="InterPro" id="IPR018839">
    <property type="entry name" value="Tscrpt-silencing_Clr2_C"/>
</dbReference>
<comment type="caution">
    <text evidence="4">The sequence shown here is derived from an EMBL/GenBank/DDBJ whole genome shotgun (WGS) entry which is preliminary data.</text>
</comment>